<dbReference type="GO" id="GO:0015012">
    <property type="term" value="P:heparan sulfate proteoglycan biosynthetic process"/>
    <property type="evidence" value="ECO:0007669"/>
    <property type="project" value="TreeGrafter"/>
</dbReference>
<evidence type="ECO:0000256" key="1">
    <source>
        <dbReference type="ARBA" id="ARBA00004323"/>
    </source>
</evidence>
<evidence type="ECO:0000256" key="13">
    <source>
        <dbReference type="ARBA" id="ARBA00023180"/>
    </source>
</evidence>
<evidence type="ECO:0000256" key="4">
    <source>
        <dbReference type="ARBA" id="ARBA00022679"/>
    </source>
</evidence>
<evidence type="ECO:0000256" key="5">
    <source>
        <dbReference type="ARBA" id="ARBA00022692"/>
    </source>
</evidence>
<dbReference type="GO" id="GO:0030158">
    <property type="term" value="F:protein xylosyltransferase activity"/>
    <property type="evidence" value="ECO:0007669"/>
    <property type="project" value="InterPro"/>
</dbReference>
<dbReference type="PATRIC" id="fig|1127696.3.peg.242"/>
<dbReference type="InterPro" id="IPR043538">
    <property type="entry name" value="XYLT"/>
</dbReference>
<dbReference type="RefSeq" id="WP_005468431.1">
    <property type="nucleotide sequence ID" value="NZ_KB291042.1"/>
</dbReference>
<dbReference type="EMBL" id="AMEQ01000011">
    <property type="protein sequence ID" value="EKY02747.1"/>
    <property type="molecule type" value="Genomic_DNA"/>
</dbReference>
<dbReference type="Pfam" id="PF02485">
    <property type="entry name" value="Branch"/>
    <property type="match status" value="1"/>
</dbReference>
<organism evidence="15 16">
    <name type="scientific">Porphyromonas catoniae F0037</name>
    <dbReference type="NCBI Taxonomy" id="1127696"/>
    <lineage>
        <taxon>Bacteria</taxon>
        <taxon>Pseudomonadati</taxon>
        <taxon>Bacteroidota</taxon>
        <taxon>Bacteroidia</taxon>
        <taxon>Bacteroidales</taxon>
        <taxon>Porphyromonadaceae</taxon>
        <taxon>Porphyromonas</taxon>
    </lineage>
</organism>
<comment type="caution">
    <text evidence="15">The sequence shown here is derived from an EMBL/GenBank/DDBJ whole genome shotgun (WGS) entry which is preliminary data.</text>
</comment>
<evidence type="ECO:0000256" key="11">
    <source>
        <dbReference type="ARBA" id="ARBA00023136"/>
    </source>
</evidence>
<keyword evidence="9" id="KW-1133">Transmembrane helix</keyword>
<comment type="subcellular location">
    <subcellularLocation>
        <location evidence="2">Endoplasmic reticulum membrane</location>
        <topology evidence="2">Single-pass type II membrane protein</topology>
    </subcellularLocation>
    <subcellularLocation>
        <location evidence="1">Golgi apparatus membrane</location>
        <topology evidence="1">Single-pass type II membrane protein</topology>
    </subcellularLocation>
</comment>
<keyword evidence="12" id="KW-1015">Disulfide bond</keyword>
<dbReference type="GO" id="GO:0050650">
    <property type="term" value="P:chondroitin sulfate proteoglycan biosynthetic process"/>
    <property type="evidence" value="ECO:0007669"/>
    <property type="project" value="TreeGrafter"/>
</dbReference>
<evidence type="ECO:0000256" key="7">
    <source>
        <dbReference type="ARBA" id="ARBA00022824"/>
    </source>
</evidence>
<evidence type="ECO:0000256" key="8">
    <source>
        <dbReference type="ARBA" id="ARBA00022968"/>
    </source>
</evidence>
<evidence type="ECO:0000313" key="16">
    <source>
        <dbReference type="Proteomes" id="UP000010408"/>
    </source>
</evidence>
<dbReference type="InterPro" id="IPR003406">
    <property type="entry name" value="Glyco_trans_14"/>
</dbReference>
<keyword evidence="5" id="KW-0812">Transmembrane</keyword>
<evidence type="ECO:0000256" key="14">
    <source>
        <dbReference type="ARBA" id="ARBA00042865"/>
    </source>
</evidence>
<evidence type="ECO:0000256" key="3">
    <source>
        <dbReference type="ARBA" id="ARBA00022676"/>
    </source>
</evidence>
<keyword evidence="7" id="KW-0256">Endoplasmic reticulum</keyword>
<keyword evidence="13" id="KW-0325">Glycoprotein</keyword>
<dbReference type="eggNOG" id="ENOG502Z86D">
    <property type="taxonomic scope" value="Bacteria"/>
</dbReference>
<keyword evidence="3" id="KW-0328">Glycosyltransferase</keyword>
<reference evidence="15 16" key="1">
    <citation type="submission" date="2012-05" db="EMBL/GenBank/DDBJ databases">
        <authorList>
            <person name="Weinstock G."/>
            <person name="Sodergren E."/>
            <person name="Lobos E.A."/>
            <person name="Fulton L."/>
            <person name="Fulton R."/>
            <person name="Courtney L."/>
            <person name="Fronick C."/>
            <person name="O'Laughlin M."/>
            <person name="Godfrey J."/>
            <person name="Wilson R.M."/>
            <person name="Miner T."/>
            <person name="Farmer C."/>
            <person name="Delehaunty K."/>
            <person name="Cordes M."/>
            <person name="Minx P."/>
            <person name="Tomlinson C."/>
            <person name="Chen J."/>
            <person name="Wollam A."/>
            <person name="Pepin K.H."/>
            <person name="Bhonagiri V."/>
            <person name="Zhang X."/>
            <person name="Suruliraj S."/>
            <person name="Warren W."/>
            <person name="Mitreva M."/>
            <person name="Mardis E.R."/>
            <person name="Wilson R.K."/>
        </authorList>
    </citation>
    <scope>NUCLEOTIDE SEQUENCE [LARGE SCALE GENOMIC DNA]</scope>
    <source>
        <strain evidence="15 16">F0037</strain>
    </source>
</reference>
<evidence type="ECO:0000256" key="6">
    <source>
        <dbReference type="ARBA" id="ARBA00022723"/>
    </source>
</evidence>
<dbReference type="STRING" id="1127696.HMPREF9134_00291"/>
<evidence type="ECO:0000256" key="2">
    <source>
        <dbReference type="ARBA" id="ARBA00004648"/>
    </source>
</evidence>
<dbReference type="GO" id="GO:0046872">
    <property type="term" value="F:metal ion binding"/>
    <property type="evidence" value="ECO:0007669"/>
    <property type="project" value="UniProtKB-KW"/>
</dbReference>
<evidence type="ECO:0000256" key="10">
    <source>
        <dbReference type="ARBA" id="ARBA00023034"/>
    </source>
</evidence>
<gene>
    <name evidence="15" type="ORF">HMPREF9134_00291</name>
</gene>
<dbReference type="HOGENOM" id="CLU_032341_0_2_10"/>
<proteinExistence type="predicted"/>
<keyword evidence="6" id="KW-0479">Metal-binding</keyword>
<keyword evidence="8" id="KW-0735">Signal-anchor</keyword>
<protein>
    <recommendedName>
        <fullName evidence="14">Peptide O-xylosyltransferase</fullName>
    </recommendedName>
</protein>
<sequence length="292" mass="34116">MIRHAYLILAHNEPNLLKLLVEALDDSRNDIYIHFDGRVKDLPLLSTLKAGLVILKDRVKVYWADVSMIEAEYLLFKEAYTSGKKYAYFHLLSGVDLPLKTQDYIHQFFAEHNGKEFVGLHQASIPRLINQRLRCYHLFPHTFRGRGLLFSLKKTLRTLFVWLQTLRGGWINRDIDFHKGGQWVSITPSLVSYLLSKEEETLARYKGTFAADEFFIPTLIWGTPFMEKLYDPSSESYGAMRAIAWREGGVLIDYSWDDLRFLQESEFLFARKFNTRDMNFIQEILKLSHAHG</sequence>
<accession>L1NHQ6</accession>
<keyword evidence="10" id="KW-0333">Golgi apparatus</keyword>
<evidence type="ECO:0000313" key="15">
    <source>
        <dbReference type="EMBL" id="EKY02747.1"/>
    </source>
</evidence>
<dbReference type="AlphaFoldDB" id="L1NHQ6"/>
<dbReference type="Proteomes" id="UP000010408">
    <property type="component" value="Unassembled WGS sequence"/>
</dbReference>
<dbReference type="PANTHER" id="PTHR46025:SF3">
    <property type="entry name" value="XYLOSYLTRANSFERASE OXT"/>
    <property type="match status" value="1"/>
</dbReference>
<name>L1NHQ6_9PORP</name>
<dbReference type="GO" id="GO:0016020">
    <property type="term" value="C:membrane"/>
    <property type="evidence" value="ECO:0007669"/>
    <property type="project" value="InterPro"/>
</dbReference>
<keyword evidence="4" id="KW-0808">Transferase</keyword>
<evidence type="ECO:0000256" key="12">
    <source>
        <dbReference type="ARBA" id="ARBA00023157"/>
    </source>
</evidence>
<evidence type="ECO:0000256" key="9">
    <source>
        <dbReference type="ARBA" id="ARBA00022989"/>
    </source>
</evidence>
<keyword evidence="11" id="KW-0472">Membrane</keyword>
<dbReference type="PANTHER" id="PTHR46025">
    <property type="entry name" value="XYLOSYLTRANSFERASE OXT"/>
    <property type="match status" value="1"/>
</dbReference>